<feature type="region of interest" description="Disordered" evidence="1">
    <location>
        <begin position="201"/>
        <end position="247"/>
    </location>
</feature>
<dbReference type="STRING" id="3218.A0A2K1ISG1"/>
<dbReference type="Gramene" id="Pp3c21_18170V3.2">
    <property type="protein sequence ID" value="Pp3c21_18170V3.2"/>
    <property type="gene ID" value="Pp3c21_18170"/>
</dbReference>
<feature type="region of interest" description="Disordered" evidence="1">
    <location>
        <begin position="1"/>
        <end position="51"/>
    </location>
</feature>
<dbReference type="EMBL" id="ABEU02000021">
    <property type="protein sequence ID" value="PNR32219.1"/>
    <property type="molecule type" value="Genomic_DNA"/>
</dbReference>
<evidence type="ECO:0000313" key="3">
    <source>
        <dbReference type="EMBL" id="PNR32219.1"/>
    </source>
</evidence>
<evidence type="ECO:0000313" key="4">
    <source>
        <dbReference type="EnsemblPlants" id="Pp3c21_18170V3.1"/>
    </source>
</evidence>
<dbReference type="EnsemblPlants" id="Pp3c21_18170V3.5">
    <property type="protein sequence ID" value="Pp3c21_18170V3.5"/>
    <property type="gene ID" value="Pp3c21_18170"/>
</dbReference>
<dbReference type="Gramene" id="Pp3c21_18170V3.4">
    <property type="protein sequence ID" value="Pp3c21_18170V3.4"/>
    <property type="gene ID" value="Pp3c21_18170"/>
</dbReference>
<dbReference type="RefSeq" id="XP_024359024.1">
    <property type="nucleotide sequence ID" value="XM_024503256.2"/>
</dbReference>
<dbReference type="Gene3D" id="1.10.10.60">
    <property type="entry name" value="Homeodomain-like"/>
    <property type="match status" value="1"/>
</dbReference>
<evidence type="ECO:0000256" key="1">
    <source>
        <dbReference type="SAM" id="MobiDB-lite"/>
    </source>
</evidence>
<dbReference type="PaxDb" id="3218-PP1S85_93V6.1"/>
<reference evidence="4" key="3">
    <citation type="submission" date="2020-12" db="UniProtKB">
        <authorList>
            <consortium name="EnsemblPlants"/>
        </authorList>
    </citation>
    <scope>IDENTIFICATION</scope>
</reference>
<proteinExistence type="predicted"/>
<dbReference type="EnsemblPlants" id="Pp3c21_18170V3.2">
    <property type="protein sequence ID" value="Pp3c21_18170V3.2"/>
    <property type="gene ID" value="Pp3c21_18170"/>
</dbReference>
<accession>A0A2K1ISG1</accession>
<dbReference type="PANTHER" id="PTHR33492:SF11">
    <property type="entry name" value="OS04G0670900 PROTEIN"/>
    <property type="match status" value="1"/>
</dbReference>
<dbReference type="OrthoDB" id="1843873at2759"/>
<dbReference type="Gramene" id="Pp3c21_18170V3.3">
    <property type="protein sequence ID" value="Pp3c21_18170V3.3"/>
    <property type="gene ID" value="Pp3c21_18170"/>
</dbReference>
<name>A0A2K1ISG1_PHYPA</name>
<gene>
    <name evidence="4" type="primary">LOC112274093</name>
    <name evidence="3" type="ORF">PHYPA_026345</name>
</gene>
<reference evidence="3 5" key="1">
    <citation type="journal article" date="2008" name="Science">
        <title>The Physcomitrella genome reveals evolutionary insights into the conquest of land by plants.</title>
        <authorList>
            <person name="Rensing S."/>
            <person name="Lang D."/>
            <person name="Zimmer A."/>
            <person name="Terry A."/>
            <person name="Salamov A."/>
            <person name="Shapiro H."/>
            <person name="Nishiyama T."/>
            <person name="Perroud P.-F."/>
            <person name="Lindquist E."/>
            <person name="Kamisugi Y."/>
            <person name="Tanahashi T."/>
            <person name="Sakakibara K."/>
            <person name="Fujita T."/>
            <person name="Oishi K."/>
            <person name="Shin-I T."/>
            <person name="Kuroki Y."/>
            <person name="Toyoda A."/>
            <person name="Suzuki Y."/>
            <person name="Hashimoto A."/>
            <person name="Yamaguchi K."/>
            <person name="Sugano A."/>
            <person name="Kohara Y."/>
            <person name="Fujiyama A."/>
            <person name="Anterola A."/>
            <person name="Aoki S."/>
            <person name="Ashton N."/>
            <person name="Barbazuk W.B."/>
            <person name="Barker E."/>
            <person name="Bennetzen J."/>
            <person name="Bezanilla M."/>
            <person name="Blankenship R."/>
            <person name="Cho S.H."/>
            <person name="Dutcher S."/>
            <person name="Estelle M."/>
            <person name="Fawcett J.A."/>
            <person name="Gundlach H."/>
            <person name="Hanada K."/>
            <person name="Heyl A."/>
            <person name="Hicks K.A."/>
            <person name="Hugh J."/>
            <person name="Lohr M."/>
            <person name="Mayer K."/>
            <person name="Melkozernov A."/>
            <person name="Murata T."/>
            <person name="Nelson D."/>
            <person name="Pils B."/>
            <person name="Prigge M."/>
            <person name="Reiss B."/>
            <person name="Renner T."/>
            <person name="Rombauts S."/>
            <person name="Rushton P."/>
            <person name="Sanderfoot A."/>
            <person name="Schween G."/>
            <person name="Shiu S.-H."/>
            <person name="Stueber K."/>
            <person name="Theodoulou F.L."/>
            <person name="Tu H."/>
            <person name="Van de Peer Y."/>
            <person name="Verrier P.J."/>
            <person name="Waters E."/>
            <person name="Wood A."/>
            <person name="Yang L."/>
            <person name="Cove D."/>
            <person name="Cuming A."/>
            <person name="Hasebe M."/>
            <person name="Lucas S."/>
            <person name="Mishler D.B."/>
            <person name="Reski R."/>
            <person name="Grigoriev I."/>
            <person name="Quatrano R.S."/>
            <person name="Boore J.L."/>
        </authorList>
    </citation>
    <scope>NUCLEOTIDE SEQUENCE [LARGE SCALE GENOMIC DNA]</scope>
    <source>
        <strain evidence="4 5">cv. Gransden 2004</strain>
    </source>
</reference>
<dbReference type="EnsemblPlants" id="Pp3c21_18170V3.3">
    <property type="protein sequence ID" value="Pp3c21_18170V3.3"/>
    <property type="gene ID" value="Pp3c21_18170"/>
</dbReference>
<dbReference type="AlphaFoldDB" id="A0A2K1ISG1"/>
<dbReference type="Gramene" id="Pp3c21_18170V3.1">
    <property type="protein sequence ID" value="Pp3c21_18170V3.1"/>
    <property type="gene ID" value="Pp3c21_18170"/>
</dbReference>
<evidence type="ECO:0000313" key="5">
    <source>
        <dbReference type="Proteomes" id="UP000006727"/>
    </source>
</evidence>
<feature type="compositionally biased region" description="Polar residues" evidence="1">
    <location>
        <begin position="38"/>
        <end position="49"/>
    </location>
</feature>
<reference evidence="3 5" key="2">
    <citation type="journal article" date="2018" name="Plant J.">
        <title>The Physcomitrella patens chromosome-scale assembly reveals moss genome structure and evolution.</title>
        <authorList>
            <person name="Lang D."/>
            <person name="Ullrich K.K."/>
            <person name="Murat F."/>
            <person name="Fuchs J."/>
            <person name="Jenkins J."/>
            <person name="Haas F.B."/>
            <person name="Piednoel M."/>
            <person name="Gundlach H."/>
            <person name="Van Bel M."/>
            <person name="Meyberg R."/>
            <person name="Vives C."/>
            <person name="Morata J."/>
            <person name="Symeonidi A."/>
            <person name="Hiss M."/>
            <person name="Muchero W."/>
            <person name="Kamisugi Y."/>
            <person name="Saleh O."/>
            <person name="Blanc G."/>
            <person name="Decker E.L."/>
            <person name="van Gessel N."/>
            <person name="Grimwood J."/>
            <person name="Hayes R.D."/>
            <person name="Graham S.W."/>
            <person name="Gunter L.E."/>
            <person name="McDaniel S.F."/>
            <person name="Hoernstein S.N.W."/>
            <person name="Larsson A."/>
            <person name="Li F.W."/>
            <person name="Perroud P.F."/>
            <person name="Phillips J."/>
            <person name="Ranjan P."/>
            <person name="Rokshar D.S."/>
            <person name="Rothfels C.J."/>
            <person name="Schneider L."/>
            <person name="Shu S."/>
            <person name="Stevenson D.W."/>
            <person name="Thummler F."/>
            <person name="Tillich M."/>
            <person name="Villarreal Aguilar J.C."/>
            <person name="Widiez T."/>
            <person name="Wong G.K."/>
            <person name="Wymore A."/>
            <person name="Zhang Y."/>
            <person name="Zimmer A.D."/>
            <person name="Quatrano R.S."/>
            <person name="Mayer K.F.X."/>
            <person name="Goodstein D."/>
            <person name="Casacuberta J.M."/>
            <person name="Vandepoele K."/>
            <person name="Reski R."/>
            <person name="Cuming A.C."/>
            <person name="Tuskan G.A."/>
            <person name="Maumus F."/>
            <person name="Salse J."/>
            <person name="Schmutz J."/>
            <person name="Rensing S.A."/>
        </authorList>
    </citation>
    <scope>NUCLEOTIDE SEQUENCE [LARGE SCALE GENOMIC DNA]</scope>
    <source>
        <strain evidence="4 5">cv. Gransden 2004</strain>
    </source>
</reference>
<protein>
    <recommendedName>
        <fullName evidence="2">Myb/SANT-like DNA-binding domain-containing protein</fullName>
    </recommendedName>
</protein>
<feature type="domain" description="Myb/SANT-like DNA-binding" evidence="2">
    <location>
        <begin position="84"/>
        <end position="168"/>
    </location>
</feature>
<dbReference type="FunCoup" id="A0A2K1ISG1">
    <property type="interactions" value="225"/>
</dbReference>
<dbReference type="EnsemblPlants" id="Pp3c21_18170V3.4">
    <property type="protein sequence ID" value="Pp3c21_18170V3.4"/>
    <property type="gene ID" value="Pp3c21_18170"/>
</dbReference>
<dbReference type="PANTHER" id="PTHR33492">
    <property type="entry name" value="OSJNBA0043A12.37 PROTEIN-RELATED"/>
    <property type="match status" value="1"/>
</dbReference>
<dbReference type="RefSeq" id="XP_024359023.1">
    <property type="nucleotide sequence ID" value="XM_024503255.2"/>
</dbReference>
<feature type="compositionally biased region" description="Basic and acidic residues" evidence="1">
    <location>
        <begin position="1"/>
        <end position="37"/>
    </location>
</feature>
<dbReference type="KEGG" id="ppp:112274093"/>
<evidence type="ECO:0000259" key="2">
    <source>
        <dbReference type="Pfam" id="PF13837"/>
    </source>
</evidence>
<keyword evidence="5" id="KW-1185">Reference proteome</keyword>
<sequence length="334" mass="37675">MDLHHGGEYRRELSLVDPTHSSHEGDEAHLSDPDQILHESNGSHANGNSHLIDAGNHQSLLALEDAVVYGHPQGSRCGRIYKKSNWVVEEMLILQAAKREDLHRHERSGKGSQNPAQERWNWIEDYCWASGLQRSAQQCHDKWEVISTAYKKVYNNEKHACNGHKSYWNMTPEERKRNKLPPNFQKEIFNALLEWSNTKTRNSDSGELVVDTSGPLGPSGVKAELVDSDDESGEETSGPHLSGKKRKLLSRADEALASILVRNNKNVVEAMLESEDRKDKRHREDLEMERVKLELEKEKFRGAMKLGSGYIDALVNIGDGLKQLSAALCANIRS</sequence>
<dbReference type="Pfam" id="PF13837">
    <property type="entry name" value="Myb_DNA-bind_4"/>
    <property type="match status" value="1"/>
</dbReference>
<dbReference type="OMA" id="ITENEKW"/>
<dbReference type="EnsemblPlants" id="Pp3c21_18170V3.1">
    <property type="protein sequence ID" value="Pp3c21_18170V3.1"/>
    <property type="gene ID" value="Pp3c21_18170"/>
</dbReference>
<dbReference type="InterPro" id="IPR044822">
    <property type="entry name" value="Myb_DNA-bind_4"/>
</dbReference>
<organism evidence="3">
    <name type="scientific">Physcomitrium patens</name>
    <name type="common">Spreading-leaved earth moss</name>
    <name type="synonym">Physcomitrella patens</name>
    <dbReference type="NCBI Taxonomy" id="3218"/>
    <lineage>
        <taxon>Eukaryota</taxon>
        <taxon>Viridiplantae</taxon>
        <taxon>Streptophyta</taxon>
        <taxon>Embryophyta</taxon>
        <taxon>Bryophyta</taxon>
        <taxon>Bryophytina</taxon>
        <taxon>Bryopsida</taxon>
        <taxon>Funariidae</taxon>
        <taxon>Funariales</taxon>
        <taxon>Funariaceae</taxon>
        <taxon>Physcomitrium</taxon>
    </lineage>
</organism>
<dbReference type="RefSeq" id="XP_024359025.1">
    <property type="nucleotide sequence ID" value="XM_024503257.2"/>
</dbReference>
<dbReference type="Gramene" id="Pp3c21_18170V3.5">
    <property type="protein sequence ID" value="Pp3c21_18170V3.5"/>
    <property type="gene ID" value="Pp3c21_18170"/>
</dbReference>
<dbReference type="Proteomes" id="UP000006727">
    <property type="component" value="Chromosome 21"/>
</dbReference>
<dbReference type="GeneID" id="112274093"/>